<dbReference type="OrthoDB" id="5918684at2"/>
<dbReference type="EMBL" id="MAJU01000009">
    <property type="protein sequence ID" value="OCH21295.1"/>
    <property type="molecule type" value="Genomic_DNA"/>
</dbReference>
<evidence type="ECO:0000313" key="2">
    <source>
        <dbReference type="EMBL" id="OCH21295.1"/>
    </source>
</evidence>
<accession>A0A1B9NZ73</accession>
<name>A0A1B9NZ73_ALILO</name>
<evidence type="ECO:0000256" key="1">
    <source>
        <dbReference type="SAM" id="Phobius"/>
    </source>
</evidence>
<comment type="caution">
    <text evidence="2">The sequence shown here is derived from an EMBL/GenBank/DDBJ whole genome shotgun (WGS) entry which is preliminary data.</text>
</comment>
<reference evidence="2 3" key="1">
    <citation type="submission" date="2016-06" db="EMBL/GenBank/DDBJ databases">
        <authorList>
            <person name="Kjaerup R.B."/>
            <person name="Dalgaard T.S."/>
            <person name="Juul-Madsen H.R."/>
        </authorList>
    </citation>
    <scope>NUCLEOTIDE SEQUENCE [LARGE SCALE GENOMIC DNA]</scope>
    <source>
        <strain evidence="2 3">1S159</strain>
    </source>
</reference>
<dbReference type="Proteomes" id="UP000093523">
    <property type="component" value="Unassembled WGS sequence"/>
</dbReference>
<protein>
    <submittedName>
        <fullName evidence="2">Pilus assembly protein PilA</fullName>
    </submittedName>
</protein>
<organism evidence="2 3">
    <name type="scientific">Aliivibrio logei</name>
    <name type="common">Vibrio logei</name>
    <dbReference type="NCBI Taxonomy" id="688"/>
    <lineage>
        <taxon>Bacteria</taxon>
        <taxon>Pseudomonadati</taxon>
        <taxon>Pseudomonadota</taxon>
        <taxon>Gammaproteobacteria</taxon>
        <taxon>Vibrionales</taxon>
        <taxon>Vibrionaceae</taxon>
        <taxon>Aliivibrio</taxon>
    </lineage>
</organism>
<dbReference type="RefSeq" id="WP_065611143.1">
    <property type="nucleotide sequence ID" value="NZ_CAWMPN010000009.1"/>
</dbReference>
<feature type="transmembrane region" description="Helical" evidence="1">
    <location>
        <begin position="12"/>
        <end position="31"/>
    </location>
</feature>
<evidence type="ECO:0000313" key="3">
    <source>
        <dbReference type="Proteomes" id="UP000093523"/>
    </source>
</evidence>
<dbReference type="STRING" id="688.A6E04_12180"/>
<proteinExistence type="predicted"/>
<dbReference type="AlphaFoldDB" id="A0A1B9NZ73"/>
<keyword evidence="1" id="KW-1133">Transmembrane helix</keyword>
<sequence>MKNNKKFTSTELIIVVITLVILGLAATPFLLNIQHNAKLRVINGVKDATEHADKIAHEQYNQGYAVQIGTTDRYFLDLNQNGLQDINEPILVLGHLDSTSVVTSLNLQGKLLVSESKNTNNDALYIGFANSIDELESSQCYFRYEQATPSTPTPSFTIKSSGC</sequence>
<gene>
    <name evidence="2" type="ORF">A6E04_12180</name>
</gene>
<keyword evidence="1" id="KW-0472">Membrane</keyword>
<keyword evidence="1" id="KW-0812">Transmembrane</keyword>